<dbReference type="RefSeq" id="WP_066247784.1">
    <property type="nucleotide sequence ID" value="NZ_VSKL01000002.1"/>
</dbReference>
<name>A0A5D0QYH5_9FLAO</name>
<dbReference type="EMBL" id="VSKL01000002">
    <property type="protein sequence ID" value="TYB73548.1"/>
    <property type="molecule type" value="Genomic_DNA"/>
</dbReference>
<dbReference type="OrthoDB" id="1466769at2"/>
<evidence type="ECO:0000313" key="1">
    <source>
        <dbReference type="EMBL" id="TYB73548.1"/>
    </source>
</evidence>
<sequence length="270" mass="31549">MHSELDHIEQQYQGYKQTQALWLQSAIMGISQLAIPNNTSDSYIKTLPNNLRLGKRVEQFVFNELEQNEAVSILVENIQIQEQKQTIGELDAIITLNEKPIHLEIVYKFYVFDDSVGISETDHFIGPNRKDSLIEKLTKLKNKQLPLLYKPQTQALLASLKLDVNEIQQKVCFKAQLFLPYKKEIVLKELNPDCIAGIYLRKEQLREFETCNFYFPIKPDWLIQPHHSVNWLDYTASQDALNRIHIEKNSACCWIQQADNSIIKSFIVWW</sequence>
<dbReference type="AlphaFoldDB" id="A0A5D0QYH5"/>
<proteinExistence type="predicted"/>
<gene>
    <name evidence="1" type="ORF">ES675_07795</name>
</gene>
<dbReference type="InterPro" id="IPR015003">
    <property type="entry name" value="DUF1853"/>
</dbReference>
<reference evidence="1 2" key="1">
    <citation type="submission" date="2019-08" db="EMBL/GenBank/DDBJ databases">
        <title>Genomes of Antarctic Bizionia species.</title>
        <authorList>
            <person name="Bowman J.P."/>
        </authorList>
    </citation>
    <scope>NUCLEOTIDE SEQUENCE [LARGE SCALE GENOMIC DNA]</scope>
    <source>
        <strain evidence="1 2">APA-1</strain>
    </source>
</reference>
<accession>A0A5D0QYH5</accession>
<dbReference type="Proteomes" id="UP000324358">
    <property type="component" value="Unassembled WGS sequence"/>
</dbReference>
<dbReference type="Pfam" id="PF08907">
    <property type="entry name" value="DUF1853"/>
    <property type="match status" value="1"/>
</dbReference>
<organism evidence="1 2">
    <name type="scientific">Bizionia algoritergicola</name>
    <dbReference type="NCBI Taxonomy" id="291187"/>
    <lineage>
        <taxon>Bacteria</taxon>
        <taxon>Pseudomonadati</taxon>
        <taxon>Bacteroidota</taxon>
        <taxon>Flavobacteriia</taxon>
        <taxon>Flavobacteriales</taxon>
        <taxon>Flavobacteriaceae</taxon>
        <taxon>Bizionia</taxon>
    </lineage>
</organism>
<comment type="caution">
    <text evidence="1">The sequence shown here is derived from an EMBL/GenBank/DDBJ whole genome shotgun (WGS) entry which is preliminary data.</text>
</comment>
<keyword evidence="2" id="KW-1185">Reference proteome</keyword>
<evidence type="ECO:0000313" key="2">
    <source>
        <dbReference type="Proteomes" id="UP000324358"/>
    </source>
</evidence>
<protein>
    <submittedName>
        <fullName evidence="1">DUF1853 family protein</fullName>
    </submittedName>
</protein>